<keyword evidence="4 5" id="KW-0472">Membrane</keyword>
<evidence type="ECO:0000313" key="7">
    <source>
        <dbReference type="EMBL" id="KKQ68767.1"/>
    </source>
</evidence>
<feature type="transmembrane region" description="Helical" evidence="5">
    <location>
        <begin position="220"/>
        <end position="238"/>
    </location>
</feature>
<protein>
    <recommendedName>
        <fullName evidence="6">O-antigen ligase-related domain-containing protein</fullName>
    </recommendedName>
</protein>
<feature type="transmembrane region" description="Helical" evidence="5">
    <location>
        <begin position="62"/>
        <end position="81"/>
    </location>
</feature>
<sequence>MAFATTIVFYLIFLIFPFGQLLRINLFGTEFPIIDIFIVLFSFFNIITQIKNDNLKPKNKYLLMFIPIALASLLINLYFHHLPLLKSFFYFTRLISFLLLIIFPPTYIPHKNLQKYLIISLFSCVIFGLIQYFFWPDLTYFNSQNWDPHLNRLVGSFLDPTFTALIYLLFLIFIFFNYPKSHIKNILISLTYFALALTYSRSTYLALFIISFFVSSKLRRPNLFIFTTILLILTITFLPKPYGEGTKLDRTSSIYAKVQNYKQAFNTIKQSPVIGLGYNTLPHFKDTPTNHSNSGFDNSFLTIFATTGILGFILFTKGFFYLYRQSSIFIQTILLATTIHSFFANSFLYVWILFLLISFLIYFQSTKDHKL</sequence>
<dbReference type="InterPro" id="IPR051533">
    <property type="entry name" value="WaaL-like"/>
</dbReference>
<feature type="transmembrane region" description="Helical" evidence="5">
    <location>
        <begin position="154"/>
        <end position="178"/>
    </location>
</feature>
<evidence type="ECO:0000259" key="6">
    <source>
        <dbReference type="Pfam" id="PF04932"/>
    </source>
</evidence>
<evidence type="ECO:0000256" key="5">
    <source>
        <dbReference type="SAM" id="Phobius"/>
    </source>
</evidence>
<dbReference type="Proteomes" id="UP000034406">
    <property type="component" value="Unassembled WGS sequence"/>
</dbReference>
<dbReference type="InterPro" id="IPR007016">
    <property type="entry name" value="O-antigen_ligase-rel_domated"/>
</dbReference>
<accession>A0A0G0JPT7</accession>
<feature type="transmembrane region" description="Helical" evidence="5">
    <location>
        <begin position="116"/>
        <end position="134"/>
    </location>
</feature>
<organism evidence="7 8">
    <name type="scientific">Candidatus Shapirobacteria bacterium GW2011_GWE2_38_30</name>
    <dbReference type="NCBI Taxonomy" id="1618490"/>
    <lineage>
        <taxon>Bacteria</taxon>
        <taxon>Candidatus Shapironibacteriota</taxon>
    </lineage>
</organism>
<keyword evidence="3 5" id="KW-1133">Transmembrane helix</keyword>
<feature type="transmembrane region" description="Helical" evidence="5">
    <location>
        <begin position="31"/>
        <end position="50"/>
    </location>
</feature>
<feature type="transmembrane region" description="Helical" evidence="5">
    <location>
        <begin position="7"/>
        <end position="25"/>
    </location>
</feature>
<evidence type="ECO:0000256" key="3">
    <source>
        <dbReference type="ARBA" id="ARBA00022989"/>
    </source>
</evidence>
<proteinExistence type="predicted"/>
<dbReference type="AlphaFoldDB" id="A0A0G0JPT7"/>
<evidence type="ECO:0000313" key="8">
    <source>
        <dbReference type="Proteomes" id="UP000034406"/>
    </source>
</evidence>
<dbReference type="PANTHER" id="PTHR37422">
    <property type="entry name" value="TEICHURONIC ACID BIOSYNTHESIS PROTEIN TUAE"/>
    <property type="match status" value="1"/>
</dbReference>
<feature type="transmembrane region" description="Helical" evidence="5">
    <location>
        <begin position="300"/>
        <end position="322"/>
    </location>
</feature>
<name>A0A0G0JPT7_9BACT</name>
<comment type="subcellular location">
    <subcellularLocation>
        <location evidence="1">Membrane</location>
        <topology evidence="1">Multi-pass membrane protein</topology>
    </subcellularLocation>
</comment>
<dbReference type="EMBL" id="LBUT01000021">
    <property type="protein sequence ID" value="KKQ68767.1"/>
    <property type="molecule type" value="Genomic_DNA"/>
</dbReference>
<feature type="transmembrane region" description="Helical" evidence="5">
    <location>
        <begin position="87"/>
        <end position="104"/>
    </location>
</feature>
<feature type="domain" description="O-antigen ligase-related" evidence="6">
    <location>
        <begin position="188"/>
        <end position="315"/>
    </location>
</feature>
<comment type="caution">
    <text evidence="7">The sequence shown here is derived from an EMBL/GenBank/DDBJ whole genome shotgun (WGS) entry which is preliminary data.</text>
</comment>
<dbReference type="GO" id="GO:0016020">
    <property type="term" value="C:membrane"/>
    <property type="evidence" value="ECO:0007669"/>
    <property type="project" value="UniProtKB-SubCell"/>
</dbReference>
<feature type="transmembrane region" description="Helical" evidence="5">
    <location>
        <begin position="342"/>
        <end position="363"/>
    </location>
</feature>
<evidence type="ECO:0000256" key="4">
    <source>
        <dbReference type="ARBA" id="ARBA00023136"/>
    </source>
</evidence>
<keyword evidence="2 5" id="KW-0812">Transmembrane</keyword>
<dbReference type="PANTHER" id="PTHR37422:SF13">
    <property type="entry name" value="LIPOPOLYSACCHARIDE BIOSYNTHESIS PROTEIN PA4999-RELATED"/>
    <property type="match status" value="1"/>
</dbReference>
<reference evidence="7 8" key="1">
    <citation type="journal article" date="2015" name="Nature">
        <title>rRNA introns, odd ribosomes, and small enigmatic genomes across a large radiation of phyla.</title>
        <authorList>
            <person name="Brown C.T."/>
            <person name="Hug L.A."/>
            <person name="Thomas B.C."/>
            <person name="Sharon I."/>
            <person name="Castelle C.J."/>
            <person name="Singh A."/>
            <person name="Wilkins M.J."/>
            <person name="Williams K.H."/>
            <person name="Banfield J.F."/>
        </authorList>
    </citation>
    <scope>NUCLEOTIDE SEQUENCE [LARGE SCALE GENOMIC DNA]</scope>
</reference>
<gene>
    <name evidence="7" type="ORF">US90_C0021G0010</name>
</gene>
<evidence type="ECO:0000256" key="2">
    <source>
        <dbReference type="ARBA" id="ARBA00022692"/>
    </source>
</evidence>
<dbReference type="Pfam" id="PF04932">
    <property type="entry name" value="Wzy_C"/>
    <property type="match status" value="1"/>
</dbReference>
<evidence type="ECO:0000256" key="1">
    <source>
        <dbReference type="ARBA" id="ARBA00004141"/>
    </source>
</evidence>
<dbReference type="STRING" id="1618490.US90_C0021G0010"/>